<evidence type="ECO:0000313" key="1">
    <source>
        <dbReference type="EMBL" id="EXX75089.1"/>
    </source>
</evidence>
<sequence>MYNNKRKFPPNLPLDCIVEILEYLRNDKKTLFSNLFVNRTWCQLIIPLLWYRPFEIRNKENIKIIDTLILCLSKREKLKFLEKMNGNRKMINIERTPIFDYPHYIRGLDYRNLEYLIESWVTNSNDNLLPRNIEIFLFNLIGNLIFTRSRGLTILTLEHYDYYYYKFRKSNYTSFKEILSFNNIKNTLENLQKLEIKFFSEIYDEKISSEIISNLFFTLSKYANNIKHIYIDVSVEETILFSQICDSFTNLIESQSNLITLEVNQYLGFSFVNSLYTQSNSLTLLKINYLKNFHTLLPALSACINLETLEFSEYFMIEDIDDLVTCVNNLSPIYIKNLLAYRIDPESIEENFASSMMILIKLSVNTLKSLTLDHVNQGILEVISINCPRIIYLSLNIIPEEISFFSKILSSLTCLESLIFIEDFTGDLSFRKRNILLDIASNLPYTLKYFGFWTMDYDILYDFLQNIHVSIQELDIFKGLNDDEMNIIINFARNNGNLKKFGYKKVFSNESNVSDLCFNEAKSIIPIIGEARHIKHYVIN</sequence>
<dbReference type="OrthoDB" id="2324547at2759"/>
<dbReference type="Gene3D" id="3.80.10.10">
    <property type="entry name" value="Ribonuclease Inhibitor"/>
    <property type="match status" value="1"/>
</dbReference>
<accession>A0A015L620</accession>
<gene>
    <name evidence="1" type="ORF">RirG_044940</name>
</gene>
<dbReference type="EMBL" id="JEMT01012592">
    <property type="protein sequence ID" value="EXX75089.1"/>
    <property type="molecule type" value="Genomic_DNA"/>
</dbReference>
<reference evidence="1 2" key="1">
    <citation type="submission" date="2014-02" db="EMBL/GenBank/DDBJ databases">
        <title>Single nucleus genome sequencing reveals high similarity among nuclei of an endomycorrhizal fungus.</title>
        <authorList>
            <person name="Lin K."/>
            <person name="Geurts R."/>
            <person name="Zhang Z."/>
            <person name="Limpens E."/>
            <person name="Saunders D.G."/>
            <person name="Mu D."/>
            <person name="Pang E."/>
            <person name="Cao H."/>
            <person name="Cha H."/>
            <person name="Lin T."/>
            <person name="Zhou Q."/>
            <person name="Shang Y."/>
            <person name="Li Y."/>
            <person name="Ivanov S."/>
            <person name="Sharma T."/>
            <person name="Velzen R.V."/>
            <person name="Ruijter N.D."/>
            <person name="Aanen D.K."/>
            <person name="Win J."/>
            <person name="Kamoun S."/>
            <person name="Bisseling T."/>
            <person name="Huang S."/>
        </authorList>
    </citation>
    <scope>NUCLEOTIDE SEQUENCE [LARGE SCALE GENOMIC DNA]</scope>
    <source>
        <strain evidence="2">DAOM197198w</strain>
    </source>
</reference>
<name>A0A015L620_RHIIW</name>
<proteinExistence type="predicted"/>
<dbReference type="InterPro" id="IPR032675">
    <property type="entry name" value="LRR_dom_sf"/>
</dbReference>
<dbReference type="AlphaFoldDB" id="A0A015L620"/>
<dbReference type="Proteomes" id="UP000022910">
    <property type="component" value="Unassembled WGS sequence"/>
</dbReference>
<comment type="caution">
    <text evidence="1">The sequence shown here is derived from an EMBL/GenBank/DDBJ whole genome shotgun (WGS) entry which is preliminary data.</text>
</comment>
<dbReference type="SMR" id="A0A015L620"/>
<dbReference type="HOGENOM" id="CLU_028913_7_0_1"/>
<organism evidence="1 2">
    <name type="scientific">Rhizophagus irregularis (strain DAOM 197198w)</name>
    <name type="common">Glomus intraradices</name>
    <dbReference type="NCBI Taxonomy" id="1432141"/>
    <lineage>
        <taxon>Eukaryota</taxon>
        <taxon>Fungi</taxon>
        <taxon>Fungi incertae sedis</taxon>
        <taxon>Mucoromycota</taxon>
        <taxon>Glomeromycotina</taxon>
        <taxon>Glomeromycetes</taxon>
        <taxon>Glomerales</taxon>
        <taxon>Glomeraceae</taxon>
        <taxon>Rhizophagus</taxon>
    </lineage>
</organism>
<evidence type="ECO:0000313" key="2">
    <source>
        <dbReference type="Proteomes" id="UP000022910"/>
    </source>
</evidence>
<protein>
    <recommendedName>
        <fullName evidence="3">F-box domain-containing protein</fullName>
    </recommendedName>
</protein>
<keyword evidence="2" id="KW-1185">Reference proteome</keyword>
<evidence type="ECO:0008006" key="3">
    <source>
        <dbReference type="Google" id="ProtNLM"/>
    </source>
</evidence>